<dbReference type="SUPFAM" id="SSF46785">
    <property type="entry name" value="Winged helix' DNA-binding domain"/>
    <property type="match status" value="1"/>
</dbReference>
<dbReference type="Pfam" id="PF01047">
    <property type="entry name" value="MarR"/>
    <property type="match status" value="1"/>
</dbReference>
<dbReference type="PROSITE" id="PS50995">
    <property type="entry name" value="HTH_MARR_2"/>
    <property type="match status" value="1"/>
</dbReference>
<reference evidence="2 3" key="1">
    <citation type="submission" date="2020-07" db="EMBL/GenBank/DDBJ databases">
        <title>Sequencing the genomes of 1000 actinobacteria strains.</title>
        <authorList>
            <person name="Klenk H.-P."/>
        </authorList>
    </citation>
    <scope>NUCLEOTIDE SEQUENCE [LARGE SCALE GENOMIC DNA]</scope>
    <source>
        <strain evidence="2 3">LI1</strain>
    </source>
</reference>
<evidence type="ECO:0000313" key="3">
    <source>
        <dbReference type="Proteomes" id="UP000537260"/>
    </source>
</evidence>
<keyword evidence="3" id="KW-1185">Reference proteome</keyword>
<dbReference type="PANTHER" id="PTHR39515">
    <property type="entry name" value="CONSERVED PROTEIN"/>
    <property type="match status" value="1"/>
</dbReference>
<dbReference type="InterPro" id="IPR036390">
    <property type="entry name" value="WH_DNA-bd_sf"/>
</dbReference>
<dbReference type="InterPro" id="IPR000835">
    <property type="entry name" value="HTH_MarR-typ"/>
</dbReference>
<dbReference type="RefSeq" id="WP_179579235.1">
    <property type="nucleotide sequence ID" value="NZ_JACCFM010000001.1"/>
</dbReference>
<feature type="domain" description="HTH marR-type" evidence="1">
    <location>
        <begin position="1"/>
        <end position="136"/>
    </location>
</feature>
<accession>A0A7Z0EFM0</accession>
<dbReference type="EMBL" id="JACCFM010000001">
    <property type="protein sequence ID" value="NYJ20640.1"/>
    <property type="molecule type" value="Genomic_DNA"/>
</dbReference>
<evidence type="ECO:0000313" key="2">
    <source>
        <dbReference type="EMBL" id="NYJ20640.1"/>
    </source>
</evidence>
<dbReference type="SMART" id="SM00347">
    <property type="entry name" value="HTH_MARR"/>
    <property type="match status" value="1"/>
</dbReference>
<dbReference type="InterPro" id="IPR036388">
    <property type="entry name" value="WH-like_DNA-bd_sf"/>
</dbReference>
<proteinExistence type="predicted"/>
<evidence type="ECO:0000259" key="1">
    <source>
        <dbReference type="PROSITE" id="PS50995"/>
    </source>
</evidence>
<dbReference type="InterPro" id="IPR052526">
    <property type="entry name" value="HTH-type_Bedaq_tolerance"/>
</dbReference>
<dbReference type="GO" id="GO:0003677">
    <property type="term" value="F:DNA binding"/>
    <property type="evidence" value="ECO:0007669"/>
    <property type="project" value="UniProtKB-KW"/>
</dbReference>
<sequence length="161" mass="16742">MESDLHQVLGDLVVVNHRLTRVAARAAGGTESPALWRTLSVLRGSGPLRLGALAESSRVSQPTATNLVTTLDELGWVHRRADPTDARASLIEASDAGLAALDAWRDKLIAALMPLFADLGPAEIETLRHAVEIVAARVDPVDVVGAAGGDTVGSVGTGARL</sequence>
<dbReference type="Proteomes" id="UP000537260">
    <property type="component" value="Unassembled WGS sequence"/>
</dbReference>
<dbReference type="Gene3D" id="1.10.10.10">
    <property type="entry name" value="Winged helix-like DNA-binding domain superfamily/Winged helix DNA-binding domain"/>
    <property type="match status" value="1"/>
</dbReference>
<dbReference type="AlphaFoldDB" id="A0A7Z0EFM0"/>
<name>A0A7Z0EFM0_9MICO</name>
<comment type="caution">
    <text evidence="2">The sequence shown here is derived from an EMBL/GenBank/DDBJ whole genome shotgun (WGS) entry which is preliminary data.</text>
</comment>
<protein>
    <submittedName>
        <fullName evidence="2">DNA-binding MarR family transcriptional regulator</fullName>
    </submittedName>
</protein>
<organism evidence="2 3">
    <name type="scientific">Glaciibacter psychrotolerans</name>
    <dbReference type="NCBI Taxonomy" id="670054"/>
    <lineage>
        <taxon>Bacteria</taxon>
        <taxon>Bacillati</taxon>
        <taxon>Actinomycetota</taxon>
        <taxon>Actinomycetes</taxon>
        <taxon>Micrococcales</taxon>
        <taxon>Microbacteriaceae</taxon>
        <taxon>Glaciibacter</taxon>
    </lineage>
</organism>
<dbReference type="GO" id="GO:0003700">
    <property type="term" value="F:DNA-binding transcription factor activity"/>
    <property type="evidence" value="ECO:0007669"/>
    <property type="project" value="InterPro"/>
</dbReference>
<keyword evidence="2" id="KW-0238">DNA-binding</keyword>
<gene>
    <name evidence="2" type="ORF">HNR05_002431</name>
</gene>
<dbReference type="PANTHER" id="PTHR39515:SF2">
    <property type="entry name" value="HTH-TYPE TRANSCRIPTIONAL REGULATOR RV0880"/>
    <property type="match status" value="1"/>
</dbReference>